<dbReference type="GO" id="GO:0006281">
    <property type="term" value="P:DNA repair"/>
    <property type="evidence" value="ECO:0007669"/>
    <property type="project" value="UniProtKB-KW"/>
</dbReference>
<keyword evidence="2" id="KW-0479">Metal-binding</keyword>
<keyword evidence="4" id="KW-0378">Hydrolase</keyword>
<proteinExistence type="predicted"/>
<evidence type="ECO:0000256" key="4">
    <source>
        <dbReference type="ARBA" id="ARBA00022801"/>
    </source>
</evidence>
<organism evidence="9 10">
    <name type="scientific">candidate division WS5 bacterium</name>
    <dbReference type="NCBI Taxonomy" id="2093353"/>
    <lineage>
        <taxon>Bacteria</taxon>
        <taxon>candidate division WS5</taxon>
    </lineage>
</organism>
<gene>
    <name evidence="9" type="ORF">C4544_03200</name>
</gene>
<dbReference type="Pfam" id="PF03167">
    <property type="entry name" value="UDG"/>
    <property type="match status" value="1"/>
</dbReference>
<evidence type="ECO:0000256" key="3">
    <source>
        <dbReference type="ARBA" id="ARBA00022763"/>
    </source>
</evidence>
<dbReference type="Proteomes" id="UP000285655">
    <property type="component" value="Unassembled WGS sequence"/>
</dbReference>
<dbReference type="GO" id="GO:0051539">
    <property type="term" value="F:4 iron, 4 sulfur cluster binding"/>
    <property type="evidence" value="ECO:0007669"/>
    <property type="project" value="UniProtKB-KW"/>
</dbReference>
<name>A0A419DE29_9BACT</name>
<evidence type="ECO:0000256" key="2">
    <source>
        <dbReference type="ARBA" id="ARBA00022723"/>
    </source>
</evidence>
<dbReference type="PANTHER" id="PTHR33693">
    <property type="entry name" value="TYPE-5 URACIL-DNA GLYCOSYLASE"/>
    <property type="match status" value="1"/>
</dbReference>
<dbReference type="GO" id="GO:0046872">
    <property type="term" value="F:metal ion binding"/>
    <property type="evidence" value="ECO:0007669"/>
    <property type="project" value="UniProtKB-KW"/>
</dbReference>
<keyword evidence="7" id="KW-0234">DNA repair</keyword>
<dbReference type="PANTHER" id="PTHR33693:SF3">
    <property type="entry name" value="TYPE-5 URACIL-DNA GLYCOSYLASE"/>
    <property type="match status" value="1"/>
</dbReference>
<evidence type="ECO:0000313" key="10">
    <source>
        <dbReference type="Proteomes" id="UP000285655"/>
    </source>
</evidence>
<dbReference type="InterPro" id="IPR005122">
    <property type="entry name" value="Uracil-DNA_glycosylase-like"/>
</dbReference>
<comment type="caution">
    <text evidence="9">The sequence shown here is derived from an EMBL/GenBank/DDBJ whole genome shotgun (WGS) entry which is preliminary data.</text>
</comment>
<keyword evidence="3" id="KW-0227">DNA damage</keyword>
<evidence type="ECO:0000256" key="1">
    <source>
        <dbReference type="ARBA" id="ARBA00022485"/>
    </source>
</evidence>
<dbReference type="SMART" id="SM00986">
    <property type="entry name" value="UDG"/>
    <property type="match status" value="1"/>
</dbReference>
<dbReference type="EMBL" id="QZJW01000021">
    <property type="protein sequence ID" value="RJO61332.1"/>
    <property type="molecule type" value="Genomic_DNA"/>
</dbReference>
<protein>
    <submittedName>
        <fullName evidence="9">Uracil-DNA glycosylase</fullName>
    </submittedName>
</protein>
<evidence type="ECO:0000256" key="5">
    <source>
        <dbReference type="ARBA" id="ARBA00023004"/>
    </source>
</evidence>
<evidence type="ECO:0000256" key="6">
    <source>
        <dbReference type="ARBA" id="ARBA00023014"/>
    </source>
</evidence>
<dbReference type="SUPFAM" id="SSF52141">
    <property type="entry name" value="Uracil-DNA glycosylase-like"/>
    <property type="match status" value="1"/>
</dbReference>
<feature type="domain" description="Uracil-DNA glycosylase-like" evidence="8">
    <location>
        <begin position="35"/>
        <end position="199"/>
    </location>
</feature>
<evidence type="ECO:0000259" key="8">
    <source>
        <dbReference type="SMART" id="SM00986"/>
    </source>
</evidence>
<keyword evidence="1" id="KW-0004">4Fe-4S</keyword>
<dbReference type="SMART" id="SM00987">
    <property type="entry name" value="UreE_C"/>
    <property type="match status" value="1"/>
</dbReference>
<evidence type="ECO:0000313" key="9">
    <source>
        <dbReference type="EMBL" id="RJO61332.1"/>
    </source>
</evidence>
<dbReference type="InterPro" id="IPR036895">
    <property type="entry name" value="Uracil-DNA_glycosylase-like_sf"/>
</dbReference>
<accession>A0A419DE29</accession>
<dbReference type="GO" id="GO:0097506">
    <property type="term" value="F:deaminated base DNA N-glycosylase activity"/>
    <property type="evidence" value="ECO:0007669"/>
    <property type="project" value="UniProtKB-ARBA"/>
</dbReference>
<reference evidence="9 10" key="1">
    <citation type="journal article" date="2017" name="ISME J.">
        <title>Energy and carbon metabolisms in a deep terrestrial subsurface fluid microbial community.</title>
        <authorList>
            <person name="Momper L."/>
            <person name="Jungbluth S.P."/>
            <person name="Lee M.D."/>
            <person name="Amend J.P."/>
        </authorList>
    </citation>
    <scope>NUCLEOTIDE SEQUENCE [LARGE SCALE GENOMIC DNA]</scope>
    <source>
        <strain evidence="9">SURF_29</strain>
    </source>
</reference>
<keyword evidence="5" id="KW-0408">Iron</keyword>
<keyword evidence="6" id="KW-0411">Iron-sulfur</keyword>
<dbReference type="InterPro" id="IPR051536">
    <property type="entry name" value="UDG_Type-4/5"/>
</dbReference>
<evidence type="ECO:0000256" key="7">
    <source>
        <dbReference type="ARBA" id="ARBA00023204"/>
    </source>
</evidence>
<dbReference type="Gene3D" id="3.40.470.10">
    <property type="entry name" value="Uracil-DNA glycosylase-like domain"/>
    <property type="match status" value="1"/>
</dbReference>
<sequence length="217" mass="24853">MYKKICNKCNRLVRYRSSIKPKMASATTYWNKPVLPFGDNSAWLLIVGLAPGAHGANRTSIPFCGDGAGRLLYNALYETGFTSKEHFTEPDPMFRLKGVLITNAVRCVPPKNKPSAQEFKNCIDYLRETLTTETITDILCIGRDSFLQICKILEMNKTAFKHGYSYTFNNYNVHCCYHTSTYNQNTNRISKEELVSILRIIKKIKLLIKRLSCKNKF</sequence>
<dbReference type="AlphaFoldDB" id="A0A419DE29"/>